<dbReference type="Gene3D" id="1.10.8.10">
    <property type="entry name" value="DNA helicase RuvA subunit, C-terminal domain"/>
    <property type="match status" value="1"/>
</dbReference>
<reference evidence="7 8" key="1">
    <citation type="submission" date="2022-03" db="EMBL/GenBank/DDBJ databases">
        <title>Sinomonas sp. isolated from a soil.</title>
        <authorList>
            <person name="Han J."/>
            <person name="Kim D.-U."/>
        </authorList>
    </citation>
    <scope>NUCLEOTIDE SEQUENCE [LARGE SCALE GENOMIC DNA]</scope>
    <source>
        <strain evidence="7 8">5-5</strain>
    </source>
</reference>
<dbReference type="SUPFAM" id="SSF53335">
    <property type="entry name" value="S-adenosyl-L-methionine-dependent methyltransferases"/>
    <property type="match status" value="1"/>
</dbReference>
<dbReference type="RefSeq" id="WP_241056517.1">
    <property type="nucleotide sequence ID" value="NZ_JAKZBV010000001.1"/>
</dbReference>
<dbReference type="InterPro" id="IPR022446">
    <property type="entry name" value="MeTrfrase_put"/>
</dbReference>
<gene>
    <name evidence="7" type="ORF">L0M17_19790</name>
</gene>
<dbReference type="NCBIfam" id="TIGR03704">
    <property type="entry name" value="PrmC_rel_meth"/>
    <property type="match status" value="1"/>
</dbReference>
<feature type="domain" description="Methyltransferase small" evidence="6">
    <location>
        <begin position="106"/>
        <end position="183"/>
    </location>
</feature>
<evidence type="ECO:0000256" key="2">
    <source>
        <dbReference type="ARBA" id="ARBA00022603"/>
    </source>
</evidence>
<dbReference type="Pfam" id="PF05175">
    <property type="entry name" value="MTS"/>
    <property type="match status" value="1"/>
</dbReference>
<evidence type="ECO:0000313" key="7">
    <source>
        <dbReference type="EMBL" id="MCH6472176.1"/>
    </source>
</evidence>
<sequence length="276" mass="29019">MPWPEAARPSEPGIPDPLVARLRAAGCVFAEDEARLLREAAGDDVTRLEAFVQRRTGGEPLEYVIGWAEFGDLRIRVAPGVFVPRRRSELLAREAAALARSTTGGHAVVVDLCCGTGAVGALVAHTAPGIELYAADIDPVAVEVARLNIAPFGGQASAGDLFAALPNEIRGRVDIMTANAPYVPSEAIALMPPEARDYEPLVALDGGEDGLSIQRRVAEGAGEWLAGGGWLLIETSRHQSRATAEMIVDAGFTARIVRDPEIGGTVVVGQTMKGAP</sequence>
<dbReference type="InterPro" id="IPR004556">
    <property type="entry name" value="HemK-like"/>
</dbReference>
<name>A0ABS9U655_9MICC</name>
<keyword evidence="2" id="KW-0489">Methyltransferase</keyword>
<evidence type="ECO:0000259" key="6">
    <source>
        <dbReference type="Pfam" id="PF05175"/>
    </source>
</evidence>
<dbReference type="PANTHER" id="PTHR18895">
    <property type="entry name" value="HEMK METHYLTRANSFERASE"/>
    <property type="match status" value="1"/>
</dbReference>
<dbReference type="NCBIfam" id="TIGR00536">
    <property type="entry name" value="hemK_fam"/>
    <property type="match status" value="1"/>
</dbReference>
<dbReference type="CDD" id="cd02440">
    <property type="entry name" value="AdoMet_MTases"/>
    <property type="match status" value="1"/>
</dbReference>
<comment type="caution">
    <text evidence="7">The sequence shown here is derived from an EMBL/GenBank/DDBJ whole genome shotgun (WGS) entry which is preliminary data.</text>
</comment>
<dbReference type="Proteomes" id="UP001202922">
    <property type="component" value="Unassembled WGS sequence"/>
</dbReference>
<keyword evidence="4" id="KW-0949">S-adenosyl-L-methionine</keyword>
<keyword evidence="3" id="KW-0808">Transferase</keyword>
<keyword evidence="8" id="KW-1185">Reference proteome</keyword>
<evidence type="ECO:0000256" key="4">
    <source>
        <dbReference type="ARBA" id="ARBA00022691"/>
    </source>
</evidence>
<dbReference type="Gene3D" id="3.40.50.150">
    <property type="entry name" value="Vaccinia Virus protein VP39"/>
    <property type="match status" value="1"/>
</dbReference>
<dbReference type="InterPro" id="IPR007848">
    <property type="entry name" value="Small_mtfrase_dom"/>
</dbReference>
<accession>A0ABS9U655</accession>
<comment type="catalytic activity">
    <reaction evidence="5">
        <text>L-glutaminyl-[peptide chain release factor] + S-adenosyl-L-methionine = N(5)-methyl-L-glutaminyl-[peptide chain release factor] + S-adenosyl-L-homocysteine + H(+)</text>
        <dbReference type="Rhea" id="RHEA:42896"/>
        <dbReference type="Rhea" id="RHEA-COMP:10271"/>
        <dbReference type="Rhea" id="RHEA-COMP:10272"/>
        <dbReference type="ChEBI" id="CHEBI:15378"/>
        <dbReference type="ChEBI" id="CHEBI:30011"/>
        <dbReference type="ChEBI" id="CHEBI:57856"/>
        <dbReference type="ChEBI" id="CHEBI:59789"/>
        <dbReference type="ChEBI" id="CHEBI:61891"/>
        <dbReference type="EC" id="2.1.1.297"/>
    </reaction>
</comment>
<evidence type="ECO:0000256" key="5">
    <source>
        <dbReference type="ARBA" id="ARBA00048391"/>
    </source>
</evidence>
<dbReference type="EC" id="2.1.1.297" evidence="1"/>
<protein>
    <recommendedName>
        <fullName evidence="1">peptide chain release factor N(5)-glutamine methyltransferase</fullName>
        <ecNumber evidence="1">2.1.1.297</ecNumber>
    </recommendedName>
</protein>
<evidence type="ECO:0000256" key="1">
    <source>
        <dbReference type="ARBA" id="ARBA00012771"/>
    </source>
</evidence>
<proteinExistence type="predicted"/>
<organism evidence="7 8">
    <name type="scientific">Sinomonas terrae</name>
    <dbReference type="NCBI Taxonomy" id="2908838"/>
    <lineage>
        <taxon>Bacteria</taxon>
        <taxon>Bacillati</taxon>
        <taxon>Actinomycetota</taxon>
        <taxon>Actinomycetes</taxon>
        <taxon>Micrococcales</taxon>
        <taxon>Micrococcaceae</taxon>
        <taxon>Sinomonas</taxon>
    </lineage>
</organism>
<dbReference type="InterPro" id="IPR050320">
    <property type="entry name" value="N5-glutamine_MTase"/>
</dbReference>
<dbReference type="InterPro" id="IPR029063">
    <property type="entry name" value="SAM-dependent_MTases_sf"/>
</dbReference>
<dbReference type="PANTHER" id="PTHR18895:SF74">
    <property type="entry name" value="MTRF1L RELEASE FACTOR GLUTAMINE METHYLTRANSFERASE"/>
    <property type="match status" value="1"/>
</dbReference>
<evidence type="ECO:0000256" key="3">
    <source>
        <dbReference type="ARBA" id="ARBA00022679"/>
    </source>
</evidence>
<evidence type="ECO:0000313" key="8">
    <source>
        <dbReference type="Proteomes" id="UP001202922"/>
    </source>
</evidence>
<dbReference type="EMBL" id="JAKZBV010000001">
    <property type="protein sequence ID" value="MCH6472176.1"/>
    <property type="molecule type" value="Genomic_DNA"/>
</dbReference>